<name>A0A5C1AHL5_9BACT</name>
<dbReference type="InterPro" id="IPR002052">
    <property type="entry name" value="DNA_methylase_N6_adenine_CS"/>
</dbReference>
<dbReference type="AlphaFoldDB" id="A0A5C1AHL5"/>
<evidence type="ECO:0000313" key="10">
    <source>
        <dbReference type="Proteomes" id="UP000324974"/>
    </source>
</evidence>
<comment type="catalytic activity">
    <reaction evidence="6">
        <text>a 2'-deoxyadenosine in DNA + S-adenosyl-L-methionine = an N(6)-methyl-2'-deoxyadenosine in DNA + S-adenosyl-L-homocysteine + H(+)</text>
        <dbReference type="Rhea" id="RHEA:15197"/>
        <dbReference type="Rhea" id="RHEA-COMP:12418"/>
        <dbReference type="Rhea" id="RHEA-COMP:12419"/>
        <dbReference type="ChEBI" id="CHEBI:15378"/>
        <dbReference type="ChEBI" id="CHEBI:57856"/>
        <dbReference type="ChEBI" id="CHEBI:59789"/>
        <dbReference type="ChEBI" id="CHEBI:90615"/>
        <dbReference type="ChEBI" id="CHEBI:90616"/>
        <dbReference type="EC" id="2.1.1.72"/>
    </reaction>
</comment>
<evidence type="ECO:0000313" key="9">
    <source>
        <dbReference type="EMBL" id="QEL18691.1"/>
    </source>
</evidence>
<dbReference type="InterPro" id="IPR002295">
    <property type="entry name" value="N4/N6-MTase_EcoPI_Mod-like"/>
</dbReference>
<evidence type="ECO:0000256" key="6">
    <source>
        <dbReference type="ARBA" id="ARBA00047942"/>
    </source>
</evidence>
<proteinExistence type="inferred from homology"/>
<evidence type="ECO:0000256" key="1">
    <source>
        <dbReference type="ARBA" id="ARBA00006594"/>
    </source>
</evidence>
<dbReference type="EMBL" id="CP042425">
    <property type="protein sequence ID" value="QEL18691.1"/>
    <property type="molecule type" value="Genomic_DNA"/>
</dbReference>
<keyword evidence="5" id="KW-0949">S-adenosyl-L-methionine</keyword>
<dbReference type="PROSITE" id="PS00092">
    <property type="entry name" value="N6_MTASE"/>
    <property type="match status" value="1"/>
</dbReference>
<dbReference type="RefSeq" id="WP_149113163.1">
    <property type="nucleotide sequence ID" value="NZ_CP042425.1"/>
</dbReference>
<dbReference type="OrthoDB" id="9800801at2"/>
<feature type="domain" description="DNA methylase N-4/N-6" evidence="8">
    <location>
        <begin position="118"/>
        <end position="430"/>
    </location>
</feature>
<organism evidence="9 10">
    <name type="scientific">Limnoglobus roseus</name>
    <dbReference type="NCBI Taxonomy" id="2598579"/>
    <lineage>
        <taxon>Bacteria</taxon>
        <taxon>Pseudomonadati</taxon>
        <taxon>Planctomycetota</taxon>
        <taxon>Planctomycetia</taxon>
        <taxon>Gemmatales</taxon>
        <taxon>Gemmataceae</taxon>
        <taxon>Limnoglobus</taxon>
    </lineage>
</organism>
<accession>A0A5C1AHL5</accession>
<dbReference type="PIRSF" id="PIRSF015855">
    <property type="entry name" value="TypeIII_Mtase_mKpnI"/>
    <property type="match status" value="1"/>
</dbReference>
<dbReference type="GO" id="GO:0008170">
    <property type="term" value="F:N-methyltransferase activity"/>
    <property type="evidence" value="ECO:0007669"/>
    <property type="project" value="InterPro"/>
</dbReference>
<dbReference type="SUPFAM" id="SSF53335">
    <property type="entry name" value="S-adenosyl-L-methionine-dependent methyltransferases"/>
    <property type="match status" value="1"/>
</dbReference>
<dbReference type="EC" id="2.1.1.72" evidence="2"/>
<reference evidence="10" key="1">
    <citation type="submission" date="2019-08" db="EMBL/GenBank/DDBJ databases">
        <title>Limnoglobus roseus gen. nov., sp. nov., a novel freshwater planctomycete with a giant genome from the family Gemmataceae.</title>
        <authorList>
            <person name="Kulichevskaya I.S."/>
            <person name="Naumoff D.G."/>
            <person name="Miroshnikov K."/>
            <person name="Ivanova A."/>
            <person name="Philippov D.A."/>
            <person name="Hakobyan A."/>
            <person name="Rijpstra I.C."/>
            <person name="Sinninghe Damste J.S."/>
            <person name="Liesack W."/>
            <person name="Dedysh S.N."/>
        </authorList>
    </citation>
    <scope>NUCLEOTIDE SEQUENCE [LARGE SCALE GENOMIC DNA]</scope>
    <source>
        <strain evidence="10">PX52</strain>
    </source>
</reference>
<dbReference type="KEGG" id="lrs:PX52LOC_05726"/>
<evidence type="ECO:0000256" key="2">
    <source>
        <dbReference type="ARBA" id="ARBA00011900"/>
    </source>
</evidence>
<dbReference type="PRINTS" id="PR00506">
    <property type="entry name" value="D21N6MTFRASE"/>
</dbReference>
<feature type="region of interest" description="Disordered" evidence="7">
    <location>
        <begin position="265"/>
        <end position="285"/>
    </location>
</feature>
<dbReference type="SMR" id="A0A5C1AHL5"/>
<keyword evidence="10" id="KW-1185">Reference proteome</keyword>
<evidence type="ECO:0000256" key="3">
    <source>
        <dbReference type="ARBA" id="ARBA00022603"/>
    </source>
</evidence>
<comment type="similarity">
    <text evidence="1">Belongs to the N(4)/N(6)-methyltransferase family.</text>
</comment>
<dbReference type="InterPro" id="IPR002941">
    <property type="entry name" value="DNA_methylase_N4/N6"/>
</dbReference>
<dbReference type="Proteomes" id="UP000324974">
    <property type="component" value="Chromosome"/>
</dbReference>
<keyword evidence="3 9" id="KW-0489">Methyltransferase</keyword>
<dbReference type="Pfam" id="PF01555">
    <property type="entry name" value="N6_N4_Mtase"/>
    <property type="match status" value="1"/>
</dbReference>
<evidence type="ECO:0000259" key="8">
    <source>
        <dbReference type="Pfam" id="PF01555"/>
    </source>
</evidence>
<evidence type="ECO:0000256" key="4">
    <source>
        <dbReference type="ARBA" id="ARBA00022679"/>
    </source>
</evidence>
<gene>
    <name evidence="9" type="ORF">PX52LOC_05726</name>
</gene>
<evidence type="ECO:0000256" key="5">
    <source>
        <dbReference type="ARBA" id="ARBA00022691"/>
    </source>
</evidence>
<dbReference type="REBASE" id="364460">
    <property type="entry name" value="M.GbaPX52ORF5726P"/>
</dbReference>
<dbReference type="GO" id="GO:0032259">
    <property type="term" value="P:methylation"/>
    <property type="evidence" value="ECO:0007669"/>
    <property type="project" value="UniProtKB-KW"/>
</dbReference>
<evidence type="ECO:0000256" key="7">
    <source>
        <dbReference type="SAM" id="MobiDB-lite"/>
    </source>
</evidence>
<dbReference type="GO" id="GO:0009007">
    <property type="term" value="F:site-specific DNA-methyltransferase (adenine-specific) activity"/>
    <property type="evidence" value="ECO:0007669"/>
    <property type="project" value="UniProtKB-EC"/>
</dbReference>
<protein>
    <recommendedName>
        <fullName evidence="2">site-specific DNA-methyltransferase (adenine-specific)</fullName>
        <ecNumber evidence="2">2.1.1.72</ecNumber>
    </recommendedName>
</protein>
<dbReference type="GO" id="GO:0003677">
    <property type="term" value="F:DNA binding"/>
    <property type="evidence" value="ECO:0007669"/>
    <property type="project" value="InterPro"/>
</dbReference>
<sequence>MSKQSVKREPVSSTSGDVLEAQVAKLKSLFPECVSEGKIDFGKLRATLGDAAEAGPGRFSFSWAGKDDAVGLLQTPSRGTLIPCPHESINFDDTGNIFIEGDNLEVLKLLFKPYFGKVKLIFIDPPYNTLQDFIYPDNYTDPLKNYLIQTKQMDDDGNLVTNKVDRTGRIHSGWLSMMYPRLFLARQLLREDGLICVSIDDNEMHHLRLLMNEVFGEENFVATCIWQKRYSRENRGIIGDVHDYLIFFTRDLAAYTPTKNMLPLDDESRANYRNPNNDPRGPWQSISHSAQGYRPNQMYEIKAPNGTIHKPPQGRCWATIESEYRKLEADGRAWFGADGNGVPRIIRYLSEVEGLVPWTWWPHEEVGHTDEAKKEIHAFFGKEEAFDTPKPTRLMKRVLEIGTKTDQNDLVLDFFSGSATMAQAVLELNHADGGNRKFIMVQLPHPTESKDYPTIADYGKERIRRVIANLKKDEQGSLKFDSGKPPEDLGFKVFKLAMPNIEQWVPDNDRDPEKYAAKLGLFDDPLVADWTPENVLWEVALREGFSLNTRYTLKKLANGNTLYVVTDPDKDPQQSFFLCLDEEVRADLSKHQPLTTDSLLICRDKALDDSAAANLALQCRLKTI</sequence>
<dbReference type="InterPro" id="IPR029063">
    <property type="entry name" value="SAM-dependent_MTases_sf"/>
</dbReference>
<dbReference type="Gene3D" id="3.40.50.150">
    <property type="entry name" value="Vaccinia Virus protein VP39"/>
    <property type="match status" value="1"/>
</dbReference>
<keyword evidence="4 9" id="KW-0808">Transferase</keyword>